<comment type="similarity">
    <text evidence="1">Belongs to the peptidase C14A family.</text>
</comment>
<dbReference type="Proteomes" id="UP000095280">
    <property type="component" value="Unplaced"/>
</dbReference>
<dbReference type="InterPro" id="IPR015917">
    <property type="entry name" value="Pept_C14A"/>
</dbReference>
<dbReference type="GO" id="GO:0004197">
    <property type="term" value="F:cysteine-type endopeptidase activity"/>
    <property type="evidence" value="ECO:0007669"/>
    <property type="project" value="InterPro"/>
</dbReference>
<dbReference type="GO" id="GO:0006508">
    <property type="term" value="P:proteolysis"/>
    <property type="evidence" value="ECO:0007669"/>
    <property type="project" value="InterPro"/>
</dbReference>
<feature type="domain" description="Caspase family p20" evidence="2">
    <location>
        <begin position="257"/>
        <end position="287"/>
    </location>
</feature>
<keyword evidence="3" id="KW-1185">Reference proteome</keyword>
<dbReference type="WBParaSite" id="maker-uti_cns_0005050-snap-gene-0.8-mRNA-1">
    <property type="protein sequence ID" value="maker-uti_cns_0005050-snap-gene-0.8-mRNA-1"/>
    <property type="gene ID" value="maker-uti_cns_0005050-snap-gene-0.8"/>
</dbReference>
<dbReference type="PROSITE" id="PS50208">
    <property type="entry name" value="CASPASE_P20"/>
    <property type="match status" value="1"/>
</dbReference>
<organism evidence="3 4">
    <name type="scientific">Macrostomum lignano</name>
    <dbReference type="NCBI Taxonomy" id="282301"/>
    <lineage>
        <taxon>Eukaryota</taxon>
        <taxon>Metazoa</taxon>
        <taxon>Spiralia</taxon>
        <taxon>Lophotrochozoa</taxon>
        <taxon>Platyhelminthes</taxon>
        <taxon>Rhabditophora</taxon>
        <taxon>Macrostomorpha</taxon>
        <taxon>Macrostomida</taxon>
        <taxon>Macrostomidae</taxon>
        <taxon>Macrostomum</taxon>
    </lineage>
</organism>
<dbReference type="InterPro" id="IPR011600">
    <property type="entry name" value="Pept_C14_caspase"/>
</dbReference>
<accession>A0A1I8H9E4</accession>
<dbReference type="Gene3D" id="3.40.50.1460">
    <property type="match status" value="1"/>
</dbReference>
<evidence type="ECO:0000313" key="3">
    <source>
        <dbReference type="Proteomes" id="UP000095280"/>
    </source>
</evidence>
<reference evidence="4" key="1">
    <citation type="submission" date="2016-11" db="UniProtKB">
        <authorList>
            <consortium name="WormBaseParasite"/>
        </authorList>
    </citation>
    <scope>IDENTIFICATION</scope>
</reference>
<dbReference type="Pfam" id="PF00656">
    <property type="entry name" value="Peptidase_C14"/>
    <property type="match status" value="1"/>
</dbReference>
<proteinExistence type="inferred from homology"/>
<dbReference type="InterPro" id="IPR029030">
    <property type="entry name" value="Caspase-like_dom_sf"/>
</dbReference>
<evidence type="ECO:0000256" key="1">
    <source>
        <dbReference type="ARBA" id="ARBA00010134"/>
    </source>
</evidence>
<dbReference type="AlphaFoldDB" id="A0A1I8H9E4"/>
<dbReference type="InterPro" id="IPR001309">
    <property type="entry name" value="Pept_C14_p20"/>
</dbReference>
<name>A0A1I8H9E4_9PLAT</name>
<evidence type="ECO:0000313" key="4">
    <source>
        <dbReference type="WBParaSite" id="maker-uti_cns_0005050-snap-gene-0.8-mRNA-1"/>
    </source>
</evidence>
<dbReference type="SUPFAM" id="SSF52129">
    <property type="entry name" value="Caspase-like"/>
    <property type="match status" value="1"/>
</dbReference>
<dbReference type="SMART" id="SM00115">
    <property type="entry name" value="CASc"/>
    <property type="match status" value="1"/>
</dbReference>
<sequence length="411" mass="45849">VSRTKPLLPTDAGPIGPGYSETFPASWTDFAVIRAGEHLTEAVRSALQDKAVARQDFRFDVVQRIHENYSQQLEHGVSPDFFASTGALLKPLYLMSTTVRPGTHMQQDPDELLAAYPLSRRGHCLIATMKFGDCSPPFKADLPARAEDYERALLGLGFDKQRIVRLDDVNSGSVNSELGRLAASAEHNPLDCLVVILICEYGFLLTPPSGVVHPGVRSEQGMDSGYYRYGSSRYSVPSNQTDAVLENPLRPKLRLHEEVFSRFSSDRCPALAGKPRLFIVHTPREMERLDCMQRIRRHHFGFMLNPGRLEEYISLTRCQEFQLGPDFYILYAPLPFMDSHRVPNPAQELAKAMLTAGQQNSDRGAELTDMVLELMAKVGDSGCAEIAMPKVFSTLTKLVRFPASDGRVGRY</sequence>
<protein>
    <submittedName>
        <fullName evidence="4">CASPASE_P20 domain-containing protein</fullName>
    </submittedName>
</protein>
<evidence type="ECO:0000259" key="2">
    <source>
        <dbReference type="PROSITE" id="PS50208"/>
    </source>
</evidence>